<dbReference type="AlphaFoldDB" id="A0A1S7LKC6"/>
<dbReference type="SUPFAM" id="SSF52540">
    <property type="entry name" value="P-loop containing nucleoside triphosphate hydrolases"/>
    <property type="match status" value="1"/>
</dbReference>
<gene>
    <name evidence="6" type="ORF">MAGMO_3285</name>
</gene>
<dbReference type="InterPro" id="IPR025943">
    <property type="entry name" value="Sigma_54_int_dom_ATP-bd_2"/>
</dbReference>
<dbReference type="InterPro" id="IPR002197">
    <property type="entry name" value="HTH_Fis"/>
</dbReference>
<dbReference type="CDD" id="cd00009">
    <property type="entry name" value="AAA"/>
    <property type="match status" value="1"/>
</dbReference>
<dbReference type="Pfam" id="PF00158">
    <property type="entry name" value="Sigma54_activat"/>
    <property type="match status" value="1"/>
</dbReference>
<dbReference type="InterPro" id="IPR002078">
    <property type="entry name" value="Sigma_54_int"/>
</dbReference>
<dbReference type="SMART" id="SM00382">
    <property type="entry name" value="AAA"/>
    <property type="match status" value="1"/>
</dbReference>
<evidence type="ECO:0000256" key="2">
    <source>
        <dbReference type="ARBA" id="ARBA00022840"/>
    </source>
</evidence>
<dbReference type="Gene3D" id="1.10.10.60">
    <property type="entry name" value="Homeodomain-like"/>
    <property type="match status" value="1"/>
</dbReference>
<dbReference type="GO" id="GO:0043565">
    <property type="term" value="F:sequence-specific DNA binding"/>
    <property type="evidence" value="ECO:0007669"/>
    <property type="project" value="InterPro"/>
</dbReference>
<dbReference type="InterPro" id="IPR027417">
    <property type="entry name" value="P-loop_NTPase"/>
</dbReference>
<dbReference type="Gene3D" id="1.10.8.60">
    <property type="match status" value="1"/>
</dbReference>
<evidence type="ECO:0000256" key="1">
    <source>
        <dbReference type="ARBA" id="ARBA00022741"/>
    </source>
</evidence>
<accession>A0A1S7LKC6</accession>
<dbReference type="PROSITE" id="PS00676">
    <property type="entry name" value="SIGMA54_INTERACT_2"/>
    <property type="match status" value="1"/>
</dbReference>
<sequence length="514" mass="57352">MEDAEFLADLLQQEETFGSASIEGQDHTVLAAFYMESLPRALGCDQAHLYISSGKQWLQLNFNPLTQTPVAIQPGNPLFSAIENEQPVMSQQTGWGARLCMPLISRVRRRVVGLIELVRKGNQQTFNKADLGQLEAGLDNLIRVVDNLLLSPTMLALDKPLPVAKTTEDDIQSVGIVAKSPVMQEIFDLAKSLSQVPVNVFISGENGTGKEVIARFIHSNSSVADRPFVAVNCAAIPESLAESEFFGYEKGAFTGAVGSRKGRFEEADGGTLFLDEIADLPPSIQPKFLRALQEQEGQRLGGSKTIHYNFRVISATNKDIRQEVEEGRFREDLFYRLFAVDIHIPPLRERAEEISVLADAFLQDITQRFERQVGGFSSEVIQLLRGYHWPGNVRQLRREIERLVALTPENKRIETAACSHELLASREGSGTPGHVVLDRPIRQDGESFPLRLGPSMGEQVEALEERLIELALQSTDGNRTHAAKKLGITRQWLLKKLRRFEQQRALKQESESES</sequence>
<dbReference type="SUPFAM" id="SSF55781">
    <property type="entry name" value="GAF domain-like"/>
    <property type="match status" value="1"/>
</dbReference>
<evidence type="ECO:0000256" key="4">
    <source>
        <dbReference type="ARBA" id="ARBA00023163"/>
    </source>
</evidence>
<feature type="domain" description="Sigma-54 factor interaction" evidence="5">
    <location>
        <begin position="176"/>
        <end position="405"/>
    </location>
</feature>
<dbReference type="Pfam" id="PF25601">
    <property type="entry name" value="AAA_lid_14"/>
    <property type="match status" value="1"/>
</dbReference>
<dbReference type="InterPro" id="IPR009057">
    <property type="entry name" value="Homeodomain-like_sf"/>
</dbReference>
<dbReference type="GO" id="GO:0006355">
    <property type="term" value="P:regulation of DNA-templated transcription"/>
    <property type="evidence" value="ECO:0007669"/>
    <property type="project" value="InterPro"/>
</dbReference>
<dbReference type="Pfam" id="PF02954">
    <property type="entry name" value="HTH_8"/>
    <property type="match status" value="1"/>
</dbReference>
<keyword evidence="4" id="KW-0804">Transcription</keyword>
<evidence type="ECO:0000256" key="3">
    <source>
        <dbReference type="ARBA" id="ARBA00023015"/>
    </source>
</evidence>
<dbReference type="SUPFAM" id="SSF46689">
    <property type="entry name" value="Homeodomain-like"/>
    <property type="match status" value="1"/>
</dbReference>
<proteinExistence type="predicted"/>
<dbReference type="GO" id="GO:0000160">
    <property type="term" value="P:phosphorelay signal transduction system"/>
    <property type="evidence" value="ECO:0007669"/>
    <property type="project" value="UniProtKB-KW"/>
</dbReference>
<organism evidence="6">
    <name type="scientific">Magnetococcus massalia (strain MO-1)</name>
    <dbReference type="NCBI Taxonomy" id="451514"/>
    <lineage>
        <taxon>Bacteria</taxon>
        <taxon>Pseudomonadati</taxon>
        <taxon>Pseudomonadota</taxon>
        <taxon>Magnetococcia</taxon>
        <taxon>Magnetococcales</taxon>
        <taxon>Magnetococcaceae</taxon>
        <taxon>Magnetococcus</taxon>
    </lineage>
</organism>
<protein>
    <submittedName>
        <fullName evidence="6">Transcriptional regulator zraR</fullName>
    </submittedName>
</protein>
<keyword evidence="2" id="KW-0067">ATP-binding</keyword>
<dbReference type="EMBL" id="LO017727">
    <property type="protein sequence ID" value="CRH07422.1"/>
    <property type="molecule type" value="Genomic_DNA"/>
</dbReference>
<reference evidence="6" key="1">
    <citation type="submission" date="2015-04" db="EMBL/GenBank/DDBJ databases">
        <authorList>
            <person name="Syromyatnikov M.Y."/>
            <person name="Popov V.N."/>
        </authorList>
    </citation>
    <scope>NUCLEOTIDE SEQUENCE</scope>
    <source>
        <strain evidence="6">MO-1</strain>
    </source>
</reference>
<dbReference type="FunFam" id="3.40.50.300:FF:000006">
    <property type="entry name" value="DNA-binding transcriptional regulator NtrC"/>
    <property type="match status" value="1"/>
</dbReference>
<name>A0A1S7LKC6_MAGMO</name>
<evidence type="ECO:0000313" key="6">
    <source>
        <dbReference type="EMBL" id="CRH07422.1"/>
    </source>
</evidence>
<dbReference type="PANTHER" id="PTHR32071">
    <property type="entry name" value="TRANSCRIPTIONAL REGULATORY PROTEIN"/>
    <property type="match status" value="1"/>
</dbReference>
<dbReference type="PRINTS" id="PR01590">
    <property type="entry name" value="HTHFIS"/>
</dbReference>
<dbReference type="GO" id="GO:0005524">
    <property type="term" value="F:ATP binding"/>
    <property type="evidence" value="ECO:0007669"/>
    <property type="project" value="UniProtKB-KW"/>
</dbReference>
<evidence type="ECO:0000259" key="5">
    <source>
        <dbReference type="PROSITE" id="PS50045"/>
    </source>
</evidence>
<keyword evidence="1" id="KW-0547">Nucleotide-binding</keyword>
<keyword evidence="3" id="KW-0805">Transcription regulation</keyword>
<dbReference type="InterPro" id="IPR058031">
    <property type="entry name" value="AAA_lid_NorR"/>
</dbReference>
<dbReference type="InterPro" id="IPR003593">
    <property type="entry name" value="AAA+_ATPase"/>
</dbReference>
<dbReference type="PROSITE" id="PS50045">
    <property type="entry name" value="SIGMA54_INTERACT_4"/>
    <property type="match status" value="1"/>
</dbReference>
<dbReference type="Gene3D" id="3.40.50.300">
    <property type="entry name" value="P-loop containing nucleotide triphosphate hydrolases"/>
    <property type="match status" value="1"/>
</dbReference>